<dbReference type="EMBL" id="ADMN01000111">
    <property type="protein sequence ID" value="EFF62796.1"/>
    <property type="molecule type" value="Genomic_DNA"/>
</dbReference>
<dbReference type="Proteomes" id="UP000002938">
    <property type="component" value="Unassembled WGS sequence"/>
</dbReference>
<sequence length="43" mass="4981">MTRILNNIATIKYSFTSEKEVLKSNFSENNLSQLTTYHPSIFV</sequence>
<accession>A0ABP2HYU5</accession>
<protein>
    <submittedName>
        <fullName evidence="1">Conserved domain protein</fullName>
    </submittedName>
</protein>
<name>A0ABP2HYU5_9FIRM</name>
<evidence type="ECO:0000313" key="2">
    <source>
        <dbReference type="Proteomes" id="UP000002938"/>
    </source>
</evidence>
<dbReference type="GeneID" id="77100720"/>
<evidence type="ECO:0000313" key="1">
    <source>
        <dbReference type="EMBL" id="EFF62796.1"/>
    </source>
</evidence>
<gene>
    <name evidence="1" type="ORF">CUW_2309</name>
</gene>
<comment type="caution">
    <text evidence="1">The sequence shown here is derived from an EMBL/GenBank/DDBJ whole genome shotgun (WGS) entry which is preliminary data.</text>
</comment>
<dbReference type="RefSeq" id="WP_006785642.1">
    <property type="nucleotide sequence ID" value="NZ_ADMN01000111.1"/>
</dbReference>
<reference evidence="1 2" key="1">
    <citation type="journal article" date="2011" name="J. Bacteriol.">
        <title>Draft Genome Sequence of Turicibacter sanguinis PC909, Isolated from Human Feces.</title>
        <authorList>
            <person name="Cuiv P.O."/>
            <person name="Klaassens E.S."/>
            <person name="Durkin A.S."/>
            <person name="Harkins D.M."/>
            <person name="Foster L."/>
            <person name="McCorrison J."/>
            <person name="Torralba M."/>
            <person name="Nelson K.E."/>
            <person name="Morrison M."/>
        </authorList>
    </citation>
    <scope>NUCLEOTIDE SEQUENCE [LARGE SCALE GENOMIC DNA]</scope>
    <source>
        <strain evidence="1 2">PC909</strain>
    </source>
</reference>
<proteinExistence type="predicted"/>
<keyword evidence="2" id="KW-1185">Reference proteome</keyword>
<organism evidence="1 2">
    <name type="scientific">Turicibacter sanguinis PC909</name>
    <dbReference type="NCBI Taxonomy" id="702450"/>
    <lineage>
        <taxon>Bacteria</taxon>
        <taxon>Bacillati</taxon>
        <taxon>Bacillota</taxon>
        <taxon>Erysipelotrichia</taxon>
        <taxon>Erysipelotrichales</taxon>
        <taxon>Turicibacteraceae</taxon>
        <taxon>Turicibacter</taxon>
    </lineage>
</organism>